<reference evidence="2 3" key="1">
    <citation type="submission" date="2015-09" db="EMBL/GenBank/DDBJ databases">
        <title>Trachymyrmex cornetzi WGS genome.</title>
        <authorList>
            <person name="Nygaard S."/>
            <person name="Hu H."/>
            <person name="Boomsma J."/>
            <person name="Zhang G."/>
        </authorList>
    </citation>
    <scope>NUCLEOTIDE SEQUENCE [LARGE SCALE GENOMIC DNA]</scope>
    <source>
        <strain evidence="2">Tcor2-1</strain>
        <tissue evidence="2">Whole body</tissue>
    </source>
</reference>
<dbReference type="InterPro" id="IPR012337">
    <property type="entry name" value="RNaseH-like_sf"/>
</dbReference>
<dbReference type="PANTHER" id="PTHR31511:SF12">
    <property type="entry name" value="RHO TERMINATION FACTOR N-TERMINAL DOMAIN-CONTAINING PROTEIN"/>
    <property type="match status" value="1"/>
</dbReference>
<feature type="region of interest" description="Disordered" evidence="1">
    <location>
        <begin position="674"/>
        <end position="736"/>
    </location>
</feature>
<dbReference type="EMBL" id="KQ979332">
    <property type="protein sequence ID" value="KYN21905.1"/>
    <property type="molecule type" value="Genomic_DNA"/>
</dbReference>
<dbReference type="SUPFAM" id="SSF54060">
    <property type="entry name" value="His-Me finger endonucleases"/>
    <property type="match status" value="1"/>
</dbReference>
<keyword evidence="3" id="KW-1185">Reference proteome</keyword>
<dbReference type="PANTHER" id="PTHR31511">
    <property type="entry name" value="PROTEIN CBG23764"/>
    <property type="match status" value="1"/>
</dbReference>
<feature type="compositionally biased region" description="Basic and acidic residues" evidence="1">
    <location>
        <begin position="674"/>
        <end position="699"/>
    </location>
</feature>
<feature type="compositionally biased region" description="Polar residues" evidence="1">
    <location>
        <begin position="710"/>
        <end position="731"/>
    </location>
</feature>
<evidence type="ECO:0000313" key="2">
    <source>
        <dbReference type="EMBL" id="KYN21905.1"/>
    </source>
</evidence>
<evidence type="ECO:0000313" key="3">
    <source>
        <dbReference type="Proteomes" id="UP000078492"/>
    </source>
</evidence>
<protein>
    <recommendedName>
        <fullName evidence="4">DNA-directed DNA polymerase</fullName>
    </recommendedName>
</protein>
<dbReference type="Proteomes" id="UP000078492">
    <property type="component" value="Unassembled WGS sequence"/>
</dbReference>
<dbReference type="GO" id="GO:0003676">
    <property type="term" value="F:nucleic acid binding"/>
    <property type="evidence" value="ECO:0007669"/>
    <property type="project" value="InterPro"/>
</dbReference>
<name>A0A151JA13_9HYME</name>
<dbReference type="InterPro" id="IPR044925">
    <property type="entry name" value="His-Me_finger_sf"/>
</dbReference>
<proteinExistence type="predicted"/>
<dbReference type="STRING" id="471704.A0A151JA13"/>
<dbReference type="Gene3D" id="3.30.420.10">
    <property type="entry name" value="Ribonuclease H-like superfamily/Ribonuclease H"/>
    <property type="match status" value="1"/>
</dbReference>
<dbReference type="InterPro" id="IPR036397">
    <property type="entry name" value="RNaseH_sf"/>
</dbReference>
<accession>A0A151JA13</accession>
<dbReference type="AlphaFoldDB" id="A0A151JA13"/>
<evidence type="ECO:0000256" key="1">
    <source>
        <dbReference type="SAM" id="MobiDB-lite"/>
    </source>
</evidence>
<organism evidence="2 3">
    <name type="scientific">Trachymyrmex cornetzi</name>
    <dbReference type="NCBI Taxonomy" id="471704"/>
    <lineage>
        <taxon>Eukaryota</taxon>
        <taxon>Metazoa</taxon>
        <taxon>Ecdysozoa</taxon>
        <taxon>Arthropoda</taxon>
        <taxon>Hexapoda</taxon>
        <taxon>Insecta</taxon>
        <taxon>Pterygota</taxon>
        <taxon>Neoptera</taxon>
        <taxon>Endopterygota</taxon>
        <taxon>Hymenoptera</taxon>
        <taxon>Apocrita</taxon>
        <taxon>Aculeata</taxon>
        <taxon>Formicoidea</taxon>
        <taxon>Formicidae</taxon>
        <taxon>Myrmicinae</taxon>
        <taxon>Trachymyrmex</taxon>
    </lineage>
</organism>
<dbReference type="SUPFAM" id="SSF53098">
    <property type="entry name" value="Ribonuclease H-like"/>
    <property type="match status" value="1"/>
</dbReference>
<sequence>MHVGCWVELSREIMLKKAVINRLLQHNLRSMDNACFVWSVVAVLYPAERNVNRKSSYPDYTTVKLEGIEFPVTLKQITKFEFLNDISINVFTERERGGKKRDNGNVIVSLRLTKEKKEKHVNLLYLQDSRRNDENVIGHFAWIKNMSRLMSSQLSKSTKKKHLCDRCLHYFPTSEKLSLHIVDCTTTNECAIILPNENDKWLSFRGHNKKERLLFVVYADLECILAKKTTDENMSRFTYQHHKVFSVGYYVRCVHDETMSIYKSYRGKDCVSWFVKELYDLAHRAKTIFDKNMAMAKFTSKVEWEQFRNATHCHICERPFEKGDLRVRDHCHLTGRYRDPAHSRCNLQYHDTYVIPIFFHNLAGYDAHFIIKDIANSFVGRVNLLLITREKYISFTKHVKDTANSKWGTDCLKLRFVDSFKFLNTSLEKLVSYLDKSKLKIIRSEFSNLDAEDFDLLTRKGVFPYEYIDSWNLLLDDERERMHIETLDAVCEDMESLTTLDVANTMRCEQHVKNCALQNVFKIYNWCMEHRAMCLLNRRYDLTATGYKYLEIGISVGPPSYVEIALGDHRGHELSLSLETWKGLYEQRWNIYKMLRNEHKDNFISVGPLNVRVCANMADVGEREKIAREIEKTSESIRKKHRALKTGKIEESIALDRHFKALIEPLRLFVDSPGERATKRESRDEDAASAPKRERKEEEQKEGEEVSETFEPSATLHKSSYQSREPITSTPPAKIVPTIESLENVFETTEDSLATKVQNQLQTSEGREALRANLGPLGQKYVEAVLRGAQDKERGPRKQSSDAEFKKDLFKMLSDSSKAPDGVEGFLLQLGDILRKLPYKNRRLLETKIRMDALKAEEAGLI</sequence>
<gene>
    <name evidence="2" type="ORF">ALC57_05711</name>
</gene>
<evidence type="ECO:0008006" key="4">
    <source>
        <dbReference type="Google" id="ProtNLM"/>
    </source>
</evidence>